<dbReference type="Gene3D" id="1.10.150.690">
    <property type="entry name" value="DUF2063"/>
    <property type="match status" value="1"/>
</dbReference>
<dbReference type="Pfam" id="PF09836">
    <property type="entry name" value="DUF2063"/>
    <property type="match status" value="1"/>
</dbReference>
<sequence>MPHDLASLQSFIAGALQRPSPIHADPALAARAGELVAGNARLSPAEQLDIYRRQFWLRHIEALRDDFPGVSYVLGEAPMRAFCEAYLAAHPPSTPSLRDLSDAVPGFAARESAQVAGDARRGLVVDMARYELALLDLFYGASAPPLDPGKLASLPEDAWERAQIKLNPLLKRLALDFPVHRLRKAIVANEAPPLPDAPAPARVALYRRELVTHFEELSVEAFALLDALDAGEALVPACERLMASQSPEAQEVLGRDVGVWFQQWTAWGWIVDVIL</sequence>
<accession>A0A3S5GY13</accession>
<proteinExistence type="predicted"/>
<name>A0A3S5GY13_9BACT</name>
<protein>
    <recommendedName>
        <fullName evidence="1">Putative DNA-binding domain-containing protein</fullName>
    </recommendedName>
</protein>
<reference evidence="2" key="1">
    <citation type="journal article" date="2018" name="J. Ind. Microbiol. Biotechnol.">
        <title>Genome mining reveals uncommon alkylpyrones as type III PKS products from myxobacteria.</title>
        <authorList>
            <person name="Hug J.J."/>
            <person name="Panter F."/>
            <person name="Krug D."/>
            <person name="Muller R."/>
        </authorList>
    </citation>
    <scope>NUCLEOTIDE SEQUENCE</scope>
    <source>
        <strain evidence="2">Sp. MSr9030</strain>
    </source>
</reference>
<dbReference type="InterPro" id="IPR044922">
    <property type="entry name" value="DUF2063_N_sf"/>
</dbReference>
<evidence type="ECO:0000313" key="2">
    <source>
        <dbReference type="EMBL" id="AYM54120.1"/>
    </source>
</evidence>
<dbReference type="AlphaFoldDB" id="A0A3S5GY13"/>
<organism evidence="2">
    <name type="scientific">Chondromyces catenulatus</name>
    <dbReference type="NCBI Taxonomy" id="1653841"/>
    <lineage>
        <taxon>Bacteria</taxon>
        <taxon>Pseudomonadati</taxon>
        <taxon>Myxococcota</taxon>
        <taxon>Polyangia</taxon>
        <taxon>Polyangiales</taxon>
        <taxon>Polyangiaceae</taxon>
        <taxon>Chondromyces</taxon>
    </lineage>
</organism>
<feature type="domain" description="Putative DNA-binding" evidence="1">
    <location>
        <begin position="29"/>
        <end position="107"/>
    </location>
</feature>
<evidence type="ECO:0000259" key="1">
    <source>
        <dbReference type="Pfam" id="PF09836"/>
    </source>
</evidence>
<dbReference type="EMBL" id="MH908917">
    <property type="protein sequence ID" value="AYM54120.1"/>
    <property type="molecule type" value="Genomic_DNA"/>
</dbReference>
<dbReference type="InterPro" id="IPR018640">
    <property type="entry name" value="DUF2063"/>
</dbReference>